<keyword evidence="4" id="KW-1185">Reference proteome</keyword>
<gene>
    <name evidence="3" type="ORF">N7532_001997</name>
    <name evidence="2" type="ORF">N7532_007209</name>
    <name evidence="1" type="ORF">N7532_010227</name>
</gene>
<dbReference type="OrthoDB" id="4343267at2759"/>
<evidence type="ECO:0000313" key="2">
    <source>
        <dbReference type="EMBL" id="KAJ5094918.1"/>
    </source>
</evidence>
<dbReference type="Proteomes" id="UP001149074">
    <property type="component" value="Unassembled WGS sequence"/>
</dbReference>
<dbReference type="EMBL" id="JAPQKI010000006">
    <property type="protein sequence ID" value="KAJ5094918.1"/>
    <property type="molecule type" value="Genomic_DNA"/>
</dbReference>
<evidence type="ECO:0000313" key="1">
    <source>
        <dbReference type="EMBL" id="KAJ5085456.1"/>
    </source>
</evidence>
<dbReference type="GeneID" id="81353470"/>
<protein>
    <submittedName>
        <fullName evidence="2">Uncharacterized protein</fullName>
    </submittedName>
</protein>
<sequence>MPKYKTADTYLWYTTMKKEDILHELDMPVATPQEANTLIIHPGELLCRYYPCANMNRFQNTNALKAHIRDKHNEICEGEGGGSITAERDAAAIAFYNDLKSRYDTRVASAPQPAFPLKRDGTINMSELKRQAMEMGVDVPCEQCKLDNVSRRCCSHARRTQCDIFEEFAPYPSDTIKDP</sequence>
<dbReference type="EMBL" id="JAPQKI010000010">
    <property type="protein sequence ID" value="KAJ5085456.1"/>
    <property type="molecule type" value="Genomic_DNA"/>
</dbReference>
<comment type="caution">
    <text evidence="2">The sequence shown here is derived from an EMBL/GenBank/DDBJ whole genome shotgun (WGS) entry which is preliminary data.</text>
</comment>
<proteinExistence type="predicted"/>
<dbReference type="AlphaFoldDB" id="A0A9W9K6G3"/>
<dbReference type="EMBL" id="JAPQKI010000002">
    <property type="protein sequence ID" value="KAJ5111462.1"/>
    <property type="molecule type" value="Genomic_DNA"/>
</dbReference>
<evidence type="ECO:0000313" key="3">
    <source>
        <dbReference type="EMBL" id="KAJ5111462.1"/>
    </source>
</evidence>
<name>A0A9W9K6G3_9EURO</name>
<dbReference type="RefSeq" id="XP_056479532.1">
    <property type="nucleotide sequence ID" value="XM_056614491.1"/>
</dbReference>
<organism evidence="2 4">
    <name type="scientific">Penicillium argentinense</name>
    <dbReference type="NCBI Taxonomy" id="1131581"/>
    <lineage>
        <taxon>Eukaryota</taxon>
        <taxon>Fungi</taxon>
        <taxon>Dikarya</taxon>
        <taxon>Ascomycota</taxon>
        <taxon>Pezizomycotina</taxon>
        <taxon>Eurotiomycetes</taxon>
        <taxon>Eurotiomycetidae</taxon>
        <taxon>Eurotiales</taxon>
        <taxon>Aspergillaceae</taxon>
        <taxon>Penicillium</taxon>
    </lineage>
</organism>
<evidence type="ECO:0000313" key="4">
    <source>
        <dbReference type="Proteomes" id="UP001149074"/>
    </source>
</evidence>
<reference evidence="2" key="2">
    <citation type="journal article" date="2023" name="IMA Fungus">
        <title>Comparative genomic study of the Penicillium genus elucidates a diverse pangenome and 15 lateral gene transfer events.</title>
        <authorList>
            <person name="Petersen C."/>
            <person name="Sorensen T."/>
            <person name="Nielsen M.R."/>
            <person name="Sondergaard T.E."/>
            <person name="Sorensen J.L."/>
            <person name="Fitzpatrick D.A."/>
            <person name="Frisvad J.C."/>
            <person name="Nielsen K.L."/>
        </authorList>
    </citation>
    <scope>NUCLEOTIDE SEQUENCE</scope>
    <source>
        <strain evidence="2">IBT 30761</strain>
    </source>
</reference>
<reference evidence="2" key="1">
    <citation type="submission" date="2022-11" db="EMBL/GenBank/DDBJ databases">
        <authorList>
            <person name="Petersen C."/>
        </authorList>
    </citation>
    <scope>NUCLEOTIDE SEQUENCE</scope>
    <source>
        <strain evidence="2">IBT 30761</strain>
    </source>
</reference>
<accession>A0A9W9K6G3</accession>